<accession>A0A7K1J5W2</accession>
<evidence type="ECO:0000259" key="3">
    <source>
        <dbReference type="Pfam" id="PF26366"/>
    </source>
</evidence>
<evidence type="ECO:0000256" key="2">
    <source>
        <dbReference type="SAM" id="SignalP"/>
    </source>
</evidence>
<evidence type="ECO:0000313" key="4">
    <source>
        <dbReference type="EMBL" id="MUH60056.1"/>
    </source>
</evidence>
<dbReference type="RefSeq" id="WP_155588940.1">
    <property type="nucleotide sequence ID" value="NZ_WNLP01000007.1"/>
</dbReference>
<organism evidence="4 5">
    <name type="scientific">Bifidobacterium canis</name>
    <dbReference type="NCBI Taxonomy" id="2610880"/>
    <lineage>
        <taxon>Bacteria</taxon>
        <taxon>Bacillati</taxon>
        <taxon>Actinomycetota</taxon>
        <taxon>Actinomycetes</taxon>
        <taxon>Bifidobacteriales</taxon>
        <taxon>Bifidobacteriaceae</taxon>
        <taxon>Bifidobacterium</taxon>
    </lineage>
</organism>
<dbReference type="AlphaFoldDB" id="A0A7K1J5W2"/>
<dbReference type="PROSITE" id="PS51257">
    <property type="entry name" value="PROKAR_LIPOPROTEIN"/>
    <property type="match status" value="1"/>
</dbReference>
<gene>
    <name evidence="4" type="ORF">GSD1FS_1407</name>
</gene>
<feature type="chain" id="PRO_5038416010" description="DUF8094 domain-containing protein" evidence="2">
    <location>
        <begin position="26"/>
        <end position="336"/>
    </location>
</feature>
<evidence type="ECO:0000256" key="1">
    <source>
        <dbReference type="SAM" id="MobiDB-lite"/>
    </source>
</evidence>
<name>A0A7K1J5W2_9BIFI</name>
<keyword evidence="5" id="KW-1185">Reference proteome</keyword>
<evidence type="ECO:0000313" key="5">
    <source>
        <dbReference type="Proteomes" id="UP000487882"/>
    </source>
</evidence>
<feature type="compositionally biased region" description="Basic and acidic residues" evidence="1">
    <location>
        <begin position="275"/>
        <end position="290"/>
    </location>
</feature>
<dbReference type="InterPro" id="IPR058407">
    <property type="entry name" value="DUF8094"/>
</dbReference>
<dbReference type="EMBL" id="WNLP01000007">
    <property type="protein sequence ID" value="MUH60056.1"/>
    <property type="molecule type" value="Genomic_DNA"/>
</dbReference>
<proteinExistence type="predicted"/>
<sequence length="336" mass="36241">MNTRKKIVSLGAAALSLCMCVTLGACEGQLPQPAKATASASASPNLTTDQEKKMRTQILEAIQKCNDAKTTDGLDKVMSGPELAVRTSEITVAQKTGNLDAKTTIPTDITQTIIPTDSGWPRSVFTITTTTEDQQSKRLLVFDQESARQNYKLWGVARLFQGVQMPKFTVPEIGAQMGADNDSNLKMTPKEAVAQYADVLQNGTNSKYANDFADDYLRQELATLSQTVQQGMERNKGTQSQTFTPVDGQIRIMRSADGGDLVVAQINSEWTRTAGEGRESQPASDSEKALFGDGKATSTMRVTYVNVVALYVPSAKSNAKVTAVGAERQAVKVEAI</sequence>
<comment type="caution">
    <text evidence="4">The sequence shown here is derived from an EMBL/GenBank/DDBJ whole genome shotgun (WGS) entry which is preliminary data.</text>
</comment>
<feature type="region of interest" description="Disordered" evidence="1">
    <location>
        <begin position="272"/>
        <end position="292"/>
    </location>
</feature>
<dbReference type="Pfam" id="PF26366">
    <property type="entry name" value="DUF8094"/>
    <property type="match status" value="1"/>
</dbReference>
<feature type="signal peptide" evidence="2">
    <location>
        <begin position="1"/>
        <end position="25"/>
    </location>
</feature>
<dbReference type="Proteomes" id="UP000487882">
    <property type="component" value="Unassembled WGS sequence"/>
</dbReference>
<feature type="domain" description="DUF8094" evidence="3">
    <location>
        <begin position="61"/>
        <end position="327"/>
    </location>
</feature>
<protein>
    <recommendedName>
        <fullName evidence="3">DUF8094 domain-containing protein</fullName>
    </recommendedName>
</protein>
<reference evidence="4 5" key="1">
    <citation type="submission" date="2019-09" db="EMBL/GenBank/DDBJ databases">
        <title>Bifidobacterium canis sp. nov., isolated from the digestive tract of German Shepherd dog puppy.</title>
        <authorList>
            <person name="Bunesova V."/>
        </authorList>
    </citation>
    <scope>NUCLEOTIDE SEQUENCE [LARGE SCALE GENOMIC DNA]</scope>
    <source>
        <strain evidence="4 5">GSD1FS</strain>
    </source>
</reference>
<keyword evidence="2" id="KW-0732">Signal</keyword>